<sequence length="95" mass="10977">MTRRNGQTPLISRNSERLELLLYTITPNSQQQRYAESRSQLLLQKRRMWGMNRGLITWLHCPELTSQIRVALSQEADASVFESCENAIDLTLANL</sequence>
<dbReference type="Proteomes" id="UP000237481">
    <property type="component" value="Unassembled WGS sequence"/>
</dbReference>
<accession>A0A2S4LB09</accession>
<protein>
    <submittedName>
        <fullName evidence="1">Uncharacterized protein</fullName>
    </submittedName>
</protein>
<evidence type="ECO:0000313" key="2">
    <source>
        <dbReference type="Proteomes" id="UP000237481"/>
    </source>
</evidence>
<evidence type="ECO:0000313" key="1">
    <source>
        <dbReference type="EMBL" id="POR39608.1"/>
    </source>
</evidence>
<organism evidence="1 2">
    <name type="scientific">Tolypocladium paradoxum</name>
    <dbReference type="NCBI Taxonomy" id="94208"/>
    <lineage>
        <taxon>Eukaryota</taxon>
        <taxon>Fungi</taxon>
        <taxon>Dikarya</taxon>
        <taxon>Ascomycota</taxon>
        <taxon>Pezizomycotina</taxon>
        <taxon>Sordariomycetes</taxon>
        <taxon>Hypocreomycetidae</taxon>
        <taxon>Hypocreales</taxon>
        <taxon>Ophiocordycipitaceae</taxon>
        <taxon>Tolypocladium</taxon>
    </lineage>
</organism>
<name>A0A2S4LB09_9HYPO</name>
<gene>
    <name evidence="1" type="ORF">TPAR_09476</name>
</gene>
<dbReference type="EMBL" id="PKSG01000027">
    <property type="protein sequence ID" value="POR39608.1"/>
    <property type="molecule type" value="Genomic_DNA"/>
</dbReference>
<reference evidence="1 2" key="1">
    <citation type="submission" date="2018-01" db="EMBL/GenBank/DDBJ databases">
        <title>Harnessing the power of phylogenomics to disentangle the directionality and signatures of interkingdom host jumping in the parasitic fungal genus Tolypocladium.</title>
        <authorList>
            <person name="Quandt C.A."/>
            <person name="Patterson W."/>
            <person name="Spatafora J.W."/>
        </authorList>
    </citation>
    <scope>NUCLEOTIDE SEQUENCE [LARGE SCALE GENOMIC DNA]</scope>
    <source>
        <strain evidence="1 2">NRBC 100945</strain>
    </source>
</reference>
<comment type="caution">
    <text evidence="1">The sequence shown here is derived from an EMBL/GenBank/DDBJ whole genome shotgun (WGS) entry which is preliminary data.</text>
</comment>
<keyword evidence="2" id="KW-1185">Reference proteome</keyword>
<dbReference type="AlphaFoldDB" id="A0A2S4LB09"/>
<proteinExistence type="predicted"/>